<dbReference type="PANTHER" id="PTHR43045:SF2">
    <property type="entry name" value="INNER MEMBRANE METABOLITE TRANSPORT PROTEIN YHJE"/>
    <property type="match status" value="1"/>
</dbReference>
<dbReference type="Pfam" id="PF07690">
    <property type="entry name" value="MFS_1"/>
    <property type="match status" value="1"/>
</dbReference>
<dbReference type="PROSITE" id="PS00216">
    <property type="entry name" value="SUGAR_TRANSPORT_1"/>
    <property type="match status" value="1"/>
</dbReference>
<feature type="transmembrane region" description="Helical" evidence="8">
    <location>
        <begin position="388"/>
        <end position="411"/>
    </location>
</feature>
<evidence type="ECO:0000256" key="1">
    <source>
        <dbReference type="ARBA" id="ARBA00004651"/>
    </source>
</evidence>
<feature type="transmembrane region" description="Helical" evidence="8">
    <location>
        <begin position="76"/>
        <end position="99"/>
    </location>
</feature>
<dbReference type="InterPro" id="IPR011701">
    <property type="entry name" value="MFS"/>
</dbReference>
<dbReference type="Proteomes" id="UP001244295">
    <property type="component" value="Unassembled WGS sequence"/>
</dbReference>
<evidence type="ECO:0000313" key="11">
    <source>
        <dbReference type="Proteomes" id="UP001244295"/>
    </source>
</evidence>
<keyword evidence="3" id="KW-1003">Cell membrane</keyword>
<dbReference type="EMBL" id="JAUSRR010000005">
    <property type="protein sequence ID" value="MDP9924191.1"/>
    <property type="molecule type" value="Genomic_DNA"/>
</dbReference>
<feature type="transmembrane region" description="Helical" evidence="8">
    <location>
        <begin position="358"/>
        <end position="376"/>
    </location>
</feature>
<feature type="transmembrane region" description="Helical" evidence="8">
    <location>
        <begin position="175"/>
        <end position="199"/>
    </location>
</feature>
<dbReference type="AlphaFoldDB" id="A0AAW8DWQ9"/>
<evidence type="ECO:0000256" key="5">
    <source>
        <dbReference type="ARBA" id="ARBA00022989"/>
    </source>
</evidence>
<dbReference type="GO" id="GO:0005886">
    <property type="term" value="C:plasma membrane"/>
    <property type="evidence" value="ECO:0007669"/>
    <property type="project" value="UniProtKB-SubCell"/>
</dbReference>
<keyword evidence="5 8" id="KW-1133">Transmembrane helix</keyword>
<protein>
    <submittedName>
        <fullName evidence="10">MFS family permease</fullName>
    </submittedName>
</protein>
<evidence type="ECO:0000256" key="3">
    <source>
        <dbReference type="ARBA" id="ARBA00022475"/>
    </source>
</evidence>
<feature type="transmembrane region" description="Helical" evidence="8">
    <location>
        <begin position="264"/>
        <end position="289"/>
    </location>
</feature>
<evidence type="ECO:0000256" key="2">
    <source>
        <dbReference type="ARBA" id="ARBA00022448"/>
    </source>
</evidence>
<gene>
    <name evidence="10" type="ORF">J2W25_003223</name>
</gene>
<feature type="transmembrane region" description="Helical" evidence="8">
    <location>
        <begin position="111"/>
        <end position="128"/>
    </location>
</feature>
<dbReference type="SUPFAM" id="SSF103473">
    <property type="entry name" value="MFS general substrate transporter"/>
    <property type="match status" value="1"/>
</dbReference>
<evidence type="ECO:0000256" key="6">
    <source>
        <dbReference type="ARBA" id="ARBA00023136"/>
    </source>
</evidence>
<keyword evidence="6 8" id="KW-0472">Membrane</keyword>
<feature type="transmembrane region" description="Helical" evidence="8">
    <location>
        <begin position="301"/>
        <end position="322"/>
    </location>
</feature>
<evidence type="ECO:0000256" key="8">
    <source>
        <dbReference type="SAM" id="Phobius"/>
    </source>
</evidence>
<feature type="transmembrane region" description="Helical" evidence="8">
    <location>
        <begin position="417"/>
        <end position="439"/>
    </location>
</feature>
<keyword evidence="2" id="KW-0813">Transport</keyword>
<proteinExistence type="predicted"/>
<evidence type="ECO:0000256" key="4">
    <source>
        <dbReference type="ARBA" id="ARBA00022692"/>
    </source>
</evidence>
<reference evidence="10" key="1">
    <citation type="submission" date="2023-07" db="EMBL/GenBank/DDBJ databases">
        <title>Sorghum-associated microbial communities from plants grown in Nebraska, USA.</title>
        <authorList>
            <person name="Schachtman D."/>
        </authorList>
    </citation>
    <scope>NUCLEOTIDE SEQUENCE</scope>
    <source>
        <strain evidence="10">DS2795</strain>
    </source>
</reference>
<feature type="transmembrane region" description="Helical" evidence="8">
    <location>
        <begin position="329"/>
        <end position="346"/>
    </location>
</feature>
<dbReference type="RefSeq" id="WP_070061504.1">
    <property type="nucleotide sequence ID" value="NZ_CP170558.1"/>
</dbReference>
<name>A0AAW8DWQ9_9BURK</name>
<feature type="region of interest" description="Disordered" evidence="7">
    <location>
        <begin position="1"/>
        <end position="25"/>
    </location>
</feature>
<feature type="transmembrane region" description="Helical" evidence="8">
    <location>
        <begin position="52"/>
        <end position="70"/>
    </location>
</feature>
<feature type="domain" description="Major facilitator superfamily (MFS) profile" evidence="9">
    <location>
        <begin position="37"/>
        <end position="446"/>
    </location>
</feature>
<evidence type="ECO:0000259" key="9">
    <source>
        <dbReference type="PROSITE" id="PS50850"/>
    </source>
</evidence>
<comment type="subcellular location">
    <subcellularLocation>
        <location evidence="1">Cell membrane</location>
        <topology evidence="1">Multi-pass membrane protein</topology>
    </subcellularLocation>
</comment>
<dbReference type="Gene3D" id="1.20.1250.20">
    <property type="entry name" value="MFS general substrate transporter like domains"/>
    <property type="match status" value="2"/>
</dbReference>
<accession>A0AAW8DWQ9</accession>
<evidence type="ECO:0000313" key="10">
    <source>
        <dbReference type="EMBL" id="MDP9924191.1"/>
    </source>
</evidence>
<keyword evidence="4 8" id="KW-0812">Transmembrane</keyword>
<sequence>MTTSSISPPGAQPVSHPTEGGARAADADHSHIAPGEIAVGVVIGRASEYFDFFVYGIASVLVFPAVFFPFEQRLEGVLWAFVIFSFAFIARPFGTVISMAIQRRFGRETKLTIALFLLGTSTAGIAFLPGYASIGFTAIVLLSIFRFAQGLALGGSWDGLPSLLALNAPPNKRGWYAMLGQLGAPLGFFLASALFAYLYSSLPLADFLDWGWRYTFYVAFAINVVALFARLRLVATDEYARLLEERELQPTSVVELTRSQGANLLIGAFAALASYALFHLITVFPLSWISLYSDQSITEFLIVQMVGAVFGAIGIVASGLIADRIGRRFTLGGLAAMIAVFSGFAPTLLDGGRIGQDIFIVLGFALLGLSYGQAAGAVTSNFAPKYRYVGAALTADLAWLIGAAFAPLVALGLSAHFGLAFVSVYLLSGALGTLAALGLNRALARD</sequence>
<organism evidence="10 11">
    <name type="scientific">Variovorax boronicumulans</name>
    <dbReference type="NCBI Taxonomy" id="436515"/>
    <lineage>
        <taxon>Bacteria</taxon>
        <taxon>Pseudomonadati</taxon>
        <taxon>Pseudomonadota</taxon>
        <taxon>Betaproteobacteria</taxon>
        <taxon>Burkholderiales</taxon>
        <taxon>Comamonadaceae</taxon>
        <taxon>Variovorax</taxon>
    </lineage>
</organism>
<dbReference type="InterPro" id="IPR036259">
    <property type="entry name" value="MFS_trans_sf"/>
</dbReference>
<dbReference type="InterPro" id="IPR005829">
    <property type="entry name" value="Sugar_transporter_CS"/>
</dbReference>
<comment type="caution">
    <text evidence="10">The sequence shown here is derived from an EMBL/GenBank/DDBJ whole genome shotgun (WGS) entry which is preliminary data.</text>
</comment>
<dbReference type="InterPro" id="IPR020846">
    <property type="entry name" value="MFS_dom"/>
</dbReference>
<dbReference type="PROSITE" id="PS50850">
    <property type="entry name" value="MFS"/>
    <property type="match status" value="1"/>
</dbReference>
<dbReference type="PANTHER" id="PTHR43045">
    <property type="entry name" value="SHIKIMATE TRANSPORTER"/>
    <property type="match status" value="1"/>
</dbReference>
<feature type="transmembrane region" description="Helical" evidence="8">
    <location>
        <begin position="211"/>
        <end position="231"/>
    </location>
</feature>
<evidence type="ECO:0000256" key="7">
    <source>
        <dbReference type="SAM" id="MobiDB-lite"/>
    </source>
</evidence>
<dbReference type="GO" id="GO:0022857">
    <property type="term" value="F:transmembrane transporter activity"/>
    <property type="evidence" value="ECO:0007669"/>
    <property type="project" value="InterPro"/>
</dbReference>